<dbReference type="Proteomes" id="UP001329430">
    <property type="component" value="Chromosome 4"/>
</dbReference>
<sequence>MMFWLCLFILVTATIEKVYLQKMISAAGRELSPLKKSLDTIPTMATGWSILNQIAMTDDGSVEVGRKKRKKFKKKLKKLVLPLLLAYKMKFFALIPILVGGLMLLTASTGIAGFFFALFVASLALKSGYK</sequence>
<keyword evidence="1" id="KW-0472">Membrane</keyword>
<gene>
    <name evidence="3" type="ORF">RI129_006095</name>
</gene>
<accession>A0AAN7ZFX4</accession>
<dbReference type="EMBL" id="JAVRBK010000004">
    <property type="protein sequence ID" value="KAK5644795.1"/>
    <property type="molecule type" value="Genomic_DNA"/>
</dbReference>
<organism evidence="3 4">
    <name type="scientific">Pyrocoelia pectoralis</name>
    <dbReference type="NCBI Taxonomy" id="417401"/>
    <lineage>
        <taxon>Eukaryota</taxon>
        <taxon>Metazoa</taxon>
        <taxon>Ecdysozoa</taxon>
        <taxon>Arthropoda</taxon>
        <taxon>Hexapoda</taxon>
        <taxon>Insecta</taxon>
        <taxon>Pterygota</taxon>
        <taxon>Neoptera</taxon>
        <taxon>Endopterygota</taxon>
        <taxon>Coleoptera</taxon>
        <taxon>Polyphaga</taxon>
        <taxon>Elateriformia</taxon>
        <taxon>Elateroidea</taxon>
        <taxon>Lampyridae</taxon>
        <taxon>Lampyrinae</taxon>
        <taxon>Pyrocoelia</taxon>
    </lineage>
</organism>
<feature type="signal peptide" evidence="2">
    <location>
        <begin position="1"/>
        <end position="20"/>
    </location>
</feature>
<keyword evidence="2" id="KW-0732">Signal</keyword>
<dbReference type="AlphaFoldDB" id="A0AAN7ZFX4"/>
<feature type="transmembrane region" description="Helical" evidence="1">
    <location>
        <begin position="105"/>
        <end position="125"/>
    </location>
</feature>
<evidence type="ECO:0000313" key="4">
    <source>
        <dbReference type="Proteomes" id="UP001329430"/>
    </source>
</evidence>
<reference evidence="3 4" key="1">
    <citation type="journal article" date="2024" name="Insects">
        <title>An Improved Chromosome-Level Genome Assembly of the Firefly Pyrocoelia pectoralis.</title>
        <authorList>
            <person name="Fu X."/>
            <person name="Meyer-Rochow V.B."/>
            <person name="Ballantyne L."/>
            <person name="Zhu X."/>
        </authorList>
    </citation>
    <scope>NUCLEOTIDE SEQUENCE [LARGE SCALE GENOMIC DNA]</scope>
    <source>
        <strain evidence="3">XCY_ONT2</strain>
    </source>
</reference>
<evidence type="ECO:0000313" key="3">
    <source>
        <dbReference type="EMBL" id="KAK5644795.1"/>
    </source>
</evidence>
<evidence type="ECO:0000256" key="2">
    <source>
        <dbReference type="SAM" id="SignalP"/>
    </source>
</evidence>
<feature type="chain" id="PRO_5042893718" evidence="2">
    <location>
        <begin position="21"/>
        <end position="130"/>
    </location>
</feature>
<dbReference type="Pfam" id="PF07898">
    <property type="entry name" value="DUF1676"/>
    <property type="match status" value="1"/>
</dbReference>
<name>A0AAN7ZFX4_9COLE</name>
<dbReference type="InterPro" id="IPR012464">
    <property type="entry name" value="DUF1676"/>
</dbReference>
<comment type="caution">
    <text evidence="3">The sequence shown here is derived from an EMBL/GenBank/DDBJ whole genome shotgun (WGS) entry which is preliminary data.</text>
</comment>
<protein>
    <submittedName>
        <fullName evidence="3">Uncharacterized protein</fullName>
    </submittedName>
</protein>
<proteinExistence type="predicted"/>
<keyword evidence="1" id="KW-1133">Transmembrane helix</keyword>
<keyword evidence="1" id="KW-0812">Transmembrane</keyword>
<evidence type="ECO:0000256" key="1">
    <source>
        <dbReference type="SAM" id="Phobius"/>
    </source>
</evidence>
<keyword evidence="4" id="KW-1185">Reference proteome</keyword>
<feature type="transmembrane region" description="Helical" evidence="1">
    <location>
        <begin position="79"/>
        <end position="99"/>
    </location>
</feature>